<keyword evidence="6" id="KW-1185">Reference proteome</keyword>
<dbReference type="InterPro" id="IPR050738">
    <property type="entry name" value="Sulfatase"/>
</dbReference>
<dbReference type="EMBL" id="CANL01000076">
    <property type="protein sequence ID" value="CCM65459.1"/>
    <property type="molecule type" value="Genomic_DNA"/>
</dbReference>
<dbReference type="GO" id="GO:0004065">
    <property type="term" value="F:arylsulfatase activity"/>
    <property type="evidence" value="ECO:0007669"/>
    <property type="project" value="TreeGrafter"/>
</dbReference>
<accession>R4Z3F0</accession>
<dbReference type="SUPFAM" id="SSF53649">
    <property type="entry name" value="Alkaline phosphatase-like"/>
    <property type="match status" value="1"/>
</dbReference>
<dbReference type="STRING" id="1229780.BN381_780008"/>
<dbReference type="CDD" id="cd03141">
    <property type="entry name" value="GATase1_Hsp31_like"/>
    <property type="match status" value="1"/>
</dbReference>
<dbReference type="InterPro" id="IPR002818">
    <property type="entry name" value="DJ-1/PfpI"/>
</dbReference>
<comment type="similarity">
    <text evidence="1">Belongs to the sulfatase family.</text>
</comment>
<reference evidence="5 6" key="1">
    <citation type="journal article" date="2013" name="ISME J.">
        <title>Metabolic model for the filamentous 'Candidatus Microthrix parvicella' based on genomic and metagenomic analyses.</title>
        <authorList>
            <person name="Jon McIlroy S."/>
            <person name="Kristiansen R."/>
            <person name="Albertsen M."/>
            <person name="Michael Karst S."/>
            <person name="Rossetti S."/>
            <person name="Lund Nielsen J."/>
            <person name="Tandoi V."/>
            <person name="James Seviour R."/>
            <person name="Nielsen P.H."/>
        </authorList>
    </citation>
    <scope>NUCLEOTIDE SEQUENCE [LARGE SCALE GENOMIC DNA]</scope>
    <source>
        <strain evidence="5 6">RN1</strain>
    </source>
</reference>
<feature type="domain" description="DJ-1/PfpI" evidence="4">
    <location>
        <begin position="675"/>
        <end position="874"/>
    </location>
</feature>
<comment type="caution">
    <text evidence="5">The sequence shown here is derived from an EMBL/GenBank/DDBJ whole genome shotgun (WGS) entry which is preliminary data.</text>
</comment>
<dbReference type="PANTHER" id="PTHR42693">
    <property type="entry name" value="ARYLSULFATASE FAMILY MEMBER"/>
    <property type="match status" value="1"/>
</dbReference>
<evidence type="ECO:0000259" key="3">
    <source>
        <dbReference type="Pfam" id="PF00884"/>
    </source>
</evidence>
<dbReference type="AlphaFoldDB" id="R4Z3F0"/>
<protein>
    <submittedName>
        <fullName evidence="5">Sulfatase (Modular protein)</fullName>
    </submittedName>
</protein>
<evidence type="ECO:0000313" key="6">
    <source>
        <dbReference type="Proteomes" id="UP000018291"/>
    </source>
</evidence>
<evidence type="ECO:0000313" key="5">
    <source>
        <dbReference type="EMBL" id="CCM65459.1"/>
    </source>
</evidence>
<proteinExistence type="inferred from homology"/>
<dbReference type="Proteomes" id="UP000018291">
    <property type="component" value="Unassembled WGS sequence"/>
</dbReference>
<gene>
    <name evidence="5" type="ORF">BN381_780008</name>
</gene>
<dbReference type="OrthoDB" id="9792284at2"/>
<dbReference type="InterPro" id="IPR029062">
    <property type="entry name" value="Class_I_gatase-like"/>
</dbReference>
<sequence>MPDPDQTSGRPDVVIIMTDEERAIPPYESDELRAWRRDTLPGRAWFDAHGVGFARHYTGSLACVPSRPTLFTGQYPDLHGVTQTDGLGKTADDSRLRWLRQGEVPTLGNWFRAAGYDTHYDGKWHISHADLISPDTGRPLATNDADGQVDPVAVQAYLDADPLEPFGFSGWVGPEPHGAPLANAGIRRDALIANRVVAWLEDRYARRSAGDPEAQRPFLLVASFVNPHDIVLFPAWVRRNPMEPSPLDPPSVPPSPTADEDLSTKPAAQIAYRASYPTAYGPPALIERTYSANAQQYRDLYYRLHAEVDGPLDRVRRAVTDGSGSGEAAADASGGTVLVRTSDHGDLLGSHGGLHQKWFNLYDEATRVPMAIARIGVDATTGRTVDDMPTSHVDLVPTLLAAAGIDPVSTAARLAADFSEVHELPGRDLMGIVDGTAEPDPQRCVYLMTRDNVLEGDSELSGLARRLGRTKVPAPLRIEVPAHVASNFEGVVARVGDTDAEGGKGHLWKLVRSFDDPATWTEPGKRHLAANGAGGPRYRTEPLADQWELYDLTADPIEANNRAPRPGGTDRRSAAEDAAVFAHLRQVLKAQRAASVPERNEPWPYAERQPTVPAAKQPPPPARLLRRVVQRLGMHPIDPAGPIDGGVELLGRKALIVCTNHGWLDVGKPTGLFASEMTVPYYAFQDAGMNVDLASPKGGLIPVDPLSLKPVLRSESDDRFLADDELRAQVNDSLAIGDLDVADYDLVFLAGGWGAAFDFGFSKPLAEAMTTANALGKVIGGVCHGPLGLINAKAADGTPLVTGRRVSAVTDKQVSELGITSTPHHPETELRRVGARFESETRFRDPLSNHWVVDGNLVTGQNQNAGPMVAREMMSLLLAAPGADA</sequence>
<dbReference type="Gene3D" id="3.40.720.10">
    <property type="entry name" value="Alkaline Phosphatase, subunit A"/>
    <property type="match status" value="1"/>
</dbReference>
<evidence type="ECO:0000259" key="4">
    <source>
        <dbReference type="Pfam" id="PF01965"/>
    </source>
</evidence>
<evidence type="ECO:0000256" key="1">
    <source>
        <dbReference type="ARBA" id="ARBA00008779"/>
    </source>
</evidence>
<organism evidence="5 6">
    <name type="scientific">Candidatus Neomicrothrix parvicella RN1</name>
    <dbReference type="NCBI Taxonomy" id="1229780"/>
    <lineage>
        <taxon>Bacteria</taxon>
        <taxon>Bacillati</taxon>
        <taxon>Actinomycetota</taxon>
        <taxon>Acidimicrobiia</taxon>
        <taxon>Acidimicrobiales</taxon>
        <taxon>Microthrixaceae</taxon>
        <taxon>Candidatus Neomicrothrix</taxon>
    </lineage>
</organism>
<feature type="domain" description="Sulfatase N-terminal" evidence="3">
    <location>
        <begin position="11"/>
        <end position="405"/>
    </location>
</feature>
<dbReference type="SUPFAM" id="SSF52317">
    <property type="entry name" value="Class I glutamine amidotransferase-like"/>
    <property type="match status" value="1"/>
</dbReference>
<evidence type="ECO:0000256" key="2">
    <source>
        <dbReference type="ARBA" id="ARBA00022801"/>
    </source>
</evidence>
<dbReference type="Pfam" id="PF00884">
    <property type="entry name" value="Sulfatase"/>
    <property type="match status" value="1"/>
</dbReference>
<dbReference type="PANTHER" id="PTHR42693:SF53">
    <property type="entry name" value="ENDO-4-O-SULFATASE"/>
    <property type="match status" value="1"/>
</dbReference>
<dbReference type="eggNOG" id="COG0693">
    <property type="taxonomic scope" value="Bacteria"/>
</dbReference>
<dbReference type="HOGENOM" id="CLU_006332_5_0_11"/>
<dbReference type="InterPro" id="IPR000917">
    <property type="entry name" value="Sulfatase_N"/>
</dbReference>
<dbReference type="InterPro" id="IPR017850">
    <property type="entry name" value="Alkaline_phosphatase_core_sf"/>
</dbReference>
<keyword evidence="2" id="KW-0378">Hydrolase</keyword>
<name>R4Z3F0_9ACTN</name>
<dbReference type="eggNOG" id="COG3119">
    <property type="taxonomic scope" value="Bacteria"/>
</dbReference>
<dbReference type="Gene3D" id="3.40.50.880">
    <property type="match status" value="1"/>
</dbReference>
<dbReference type="Pfam" id="PF01965">
    <property type="entry name" value="DJ-1_PfpI"/>
    <property type="match status" value="1"/>
</dbReference>